<feature type="region of interest" description="Disordered" evidence="1">
    <location>
        <begin position="1"/>
        <end position="122"/>
    </location>
</feature>
<gene>
    <name evidence="2" type="ORF">FJT64_001906</name>
</gene>
<reference evidence="2 3" key="1">
    <citation type="submission" date="2019-07" db="EMBL/GenBank/DDBJ databases">
        <title>Draft genome assembly of a fouling barnacle, Amphibalanus amphitrite (Darwin, 1854): The first reference genome for Thecostraca.</title>
        <authorList>
            <person name="Kim W."/>
        </authorList>
    </citation>
    <scope>NUCLEOTIDE SEQUENCE [LARGE SCALE GENOMIC DNA]</scope>
    <source>
        <strain evidence="2">SNU_AA5</strain>
        <tissue evidence="2">Soma without cirri and trophi</tissue>
    </source>
</reference>
<dbReference type="AlphaFoldDB" id="A0A6A4X6W7"/>
<evidence type="ECO:0000313" key="3">
    <source>
        <dbReference type="Proteomes" id="UP000440578"/>
    </source>
</evidence>
<feature type="region of interest" description="Disordered" evidence="1">
    <location>
        <begin position="146"/>
        <end position="180"/>
    </location>
</feature>
<feature type="compositionally biased region" description="Polar residues" evidence="1">
    <location>
        <begin position="169"/>
        <end position="178"/>
    </location>
</feature>
<dbReference type="OrthoDB" id="10449289at2759"/>
<keyword evidence="3" id="KW-1185">Reference proteome</keyword>
<protein>
    <submittedName>
        <fullName evidence="2">Uncharacterized protein</fullName>
    </submittedName>
</protein>
<evidence type="ECO:0000256" key="1">
    <source>
        <dbReference type="SAM" id="MobiDB-lite"/>
    </source>
</evidence>
<proteinExistence type="predicted"/>
<name>A0A6A4X6W7_AMPAM</name>
<feature type="compositionally biased region" description="Polar residues" evidence="1">
    <location>
        <begin position="146"/>
        <end position="156"/>
    </location>
</feature>
<dbReference type="Proteomes" id="UP000440578">
    <property type="component" value="Unassembled WGS sequence"/>
</dbReference>
<feature type="compositionally biased region" description="Basic and acidic residues" evidence="1">
    <location>
        <begin position="56"/>
        <end position="72"/>
    </location>
</feature>
<comment type="caution">
    <text evidence="2">The sequence shown here is derived from an EMBL/GenBank/DDBJ whole genome shotgun (WGS) entry which is preliminary data.</text>
</comment>
<sequence length="200" mass="21699">MAVETSPQDGAPRAAPLDFDPSTLTHAYRRQTAVEVPDVAAERRSMPPITRSNMAARRDLQRLIRADAECGRQRPPTPARPSLPQLDTSVRGRAGSPTRRGSRSRSEPRPTGQQEEDDFDQVTDLLDCSVRSDGGGWRSIRARGLMTSTGDESPSAASAGVTLPPIGSSGKQTPVQRMNRQETQKLLAQAKVNLQAMETV</sequence>
<dbReference type="EMBL" id="VIIS01000292">
    <property type="protein sequence ID" value="KAF0310708.1"/>
    <property type="molecule type" value="Genomic_DNA"/>
</dbReference>
<evidence type="ECO:0000313" key="2">
    <source>
        <dbReference type="EMBL" id="KAF0310708.1"/>
    </source>
</evidence>
<organism evidence="2 3">
    <name type="scientific">Amphibalanus amphitrite</name>
    <name type="common">Striped barnacle</name>
    <name type="synonym">Balanus amphitrite</name>
    <dbReference type="NCBI Taxonomy" id="1232801"/>
    <lineage>
        <taxon>Eukaryota</taxon>
        <taxon>Metazoa</taxon>
        <taxon>Ecdysozoa</taxon>
        <taxon>Arthropoda</taxon>
        <taxon>Crustacea</taxon>
        <taxon>Multicrustacea</taxon>
        <taxon>Cirripedia</taxon>
        <taxon>Thoracica</taxon>
        <taxon>Thoracicalcarea</taxon>
        <taxon>Balanomorpha</taxon>
        <taxon>Balanoidea</taxon>
        <taxon>Balanidae</taxon>
        <taxon>Amphibalaninae</taxon>
        <taxon>Amphibalanus</taxon>
    </lineage>
</organism>
<accession>A0A6A4X6W7</accession>